<proteinExistence type="inferred from homology"/>
<dbReference type="InterPro" id="IPR036129">
    <property type="entry name" value="Glycerate_kinase_sf"/>
</dbReference>
<evidence type="ECO:0000313" key="6">
    <source>
        <dbReference type="Proteomes" id="UP000623269"/>
    </source>
</evidence>
<dbReference type="PANTHER" id="PTHR21599">
    <property type="entry name" value="GLYCERATE KINASE"/>
    <property type="match status" value="1"/>
</dbReference>
<accession>A0A8J7KX62</accession>
<dbReference type="GO" id="GO:0008887">
    <property type="term" value="F:glycerate kinase activity"/>
    <property type="evidence" value="ECO:0007669"/>
    <property type="project" value="UniProtKB-UniRule"/>
</dbReference>
<comment type="caution">
    <text evidence="5">The sequence shown here is derived from an EMBL/GenBank/DDBJ whole genome shotgun (WGS) entry which is preliminary data.</text>
</comment>
<dbReference type="GO" id="GO:0031388">
    <property type="term" value="P:organic acid phosphorylation"/>
    <property type="evidence" value="ECO:0007669"/>
    <property type="project" value="UniProtKB-UniRule"/>
</dbReference>
<dbReference type="Gene3D" id="3.90.1510.10">
    <property type="entry name" value="Glycerate kinase, domain 2"/>
    <property type="match status" value="1"/>
</dbReference>
<dbReference type="EMBL" id="JAEAGR010000017">
    <property type="protein sequence ID" value="MBH1942160.1"/>
    <property type="molecule type" value="Genomic_DNA"/>
</dbReference>
<dbReference type="InterPro" id="IPR018193">
    <property type="entry name" value="Glyc_kinase_flavodox-like_fold"/>
</dbReference>
<keyword evidence="2 4" id="KW-0808">Transferase</keyword>
<dbReference type="PANTHER" id="PTHR21599:SF0">
    <property type="entry name" value="GLYCERATE KINASE"/>
    <property type="match status" value="1"/>
</dbReference>
<evidence type="ECO:0000313" key="5">
    <source>
        <dbReference type="EMBL" id="MBH1942160.1"/>
    </source>
</evidence>
<name>A0A8J7KX62_9FIRM</name>
<keyword evidence="3 4" id="KW-0418">Kinase</keyword>
<dbReference type="AlphaFoldDB" id="A0A8J7KX62"/>
<dbReference type="NCBIfam" id="TIGR00045">
    <property type="entry name" value="glycerate kinase"/>
    <property type="match status" value="1"/>
</dbReference>
<dbReference type="Pfam" id="PF02595">
    <property type="entry name" value="Gly_kinase"/>
    <property type="match status" value="1"/>
</dbReference>
<dbReference type="SUPFAM" id="SSF110738">
    <property type="entry name" value="Glycerate kinase I"/>
    <property type="match status" value="1"/>
</dbReference>
<keyword evidence="6" id="KW-1185">Reference proteome</keyword>
<evidence type="ECO:0000256" key="3">
    <source>
        <dbReference type="ARBA" id="ARBA00022777"/>
    </source>
</evidence>
<dbReference type="Gene3D" id="3.40.50.10350">
    <property type="entry name" value="Glycerate kinase, domain 1"/>
    <property type="match status" value="1"/>
</dbReference>
<gene>
    <name evidence="5" type="ORF">I5677_14755</name>
</gene>
<dbReference type="Proteomes" id="UP000623269">
    <property type="component" value="Unassembled WGS sequence"/>
</dbReference>
<evidence type="ECO:0000256" key="2">
    <source>
        <dbReference type="ARBA" id="ARBA00022679"/>
    </source>
</evidence>
<evidence type="ECO:0000256" key="4">
    <source>
        <dbReference type="PIRNR" id="PIRNR006078"/>
    </source>
</evidence>
<reference evidence="5" key="1">
    <citation type="submission" date="2020-12" db="EMBL/GenBank/DDBJ databases">
        <title>M. sibirica DSM 26468T genome.</title>
        <authorList>
            <person name="Thieme N."/>
            <person name="Rettenmaier R."/>
            <person name="Zverlov V."/>
            <person name="Liebl W."/>
        </authorList>
    </citation>
    <scope>NUCLEOTIDE SEQUENCE</scope>
    <source>
        <strain evidence="5">DSM 26468</strain>
    </source>
</reference>
<dbReference type="InterPro" id="IPR004381">
    <property type="entry name" value="Glycerate_kinase"/>
</dbReference>
<evidence type="ECO:0000256" key="1">
    <source>
        <dbReference type="ARBA" id="ARBA00006284"/>
    </source>
</evidence>
<organism evidence="5 6">
    <name type="scientific">Mobilitalea sibirica</name>
    <dbReference type="NCBI Taxonomy" id="1462919"/>
    <lineage>
        <taxon>Bacteria</taxon>
        <taxon>Bacillati</taxon>
        <taxon>Bacillota</taxon>
        <taxon>Clostridia</taxon>
        <taxon>Lachnospirales</taxon>
        <taxon>Lachnospiraceae</taxon>
        <taxon>Mobilitalea</taxon>
    </lineage>
</organism>
<sequence length="390" mass="40892">MKVVIAIDSLKGSLSSMEAGKAISEGILDVMDAYVVVKPLADGGEGTVDALLAGMGGKQIELEVTGPLGDKITCTYGILDDISKAESSHRLSGKTAIIEMAAAAGIKLVPNHLLNPMNTTTYGVGEIIKDAIYRGCRDFIIGIGGSSTNDGGIGMLQALGYEFYDTTGNLVGIQGRELTKIVGLSTEGALKELKECRFKIACDVNNPLCGPLGASHIFGPQKGATPEIIEVLDAGLRNYSDVVKNALGKDTAAIPGTGAAGGLGYAFLTFLNATLESGISIILKEIKLEEDILDADYVITGEGKLDSQTAMGKAPIGVARLAKKHGKKVIAFAGGTTEDAVECNNEGIDAYFSILQLPMTVEEAMEYEVAKKNLRSRAAQVFRLIKAVQS</sequence>
<dbReference type="InterPro" id="IPR018197">
    <property type="entry name" value="Glycerate_kinase_RE-like"/>
</dbReference>
<protein>
    <submittedName>
        <fullName evidence="5">Glycerate kinase</fullName>
    </submittedName>
</protein>
<comment type="similarity">
    <text evidence="1 4">Belongs to the glycerate kinase type-1 family.</text>
</comment>
<dbReference type="PIRSF" id="PIRSF006078">
    <property type="entry name" value="GlxK"/>
    <property type="match status" value="1"/>
</dbReference>
<dbReference type="RefSeq" id="WP_197662409.1">
    <property type="nucleotide sequence ID" value="NZ_JAEAGR010000017.1"/>
</dbReference>